<dbReference type="Pfam" id="PF22725">
    <property type="entry name" value="GFO_IDH_MocA_C3"/>
    <property type="match status" value="1"/>
</dbReference>
<dbReference type="InterPro" id="IPR050463">
    <property type="entry name" value="Gfo/Idh/MocA_oxidrdct_glycsds"/>
</dbReference>
<evidence type="ECO:0000313" key="5">
    <source>
        <dbReference type="EMBL" id="MDO7882705.1"/>
    </source>
</evidence>
<dbReference type="InterPro" id="IPR055170">
    <property type="entry name" value="GFO_IDH_MocA-like_dom"/>
</dbReference>
<dbReference type="SUPFAM" id="SSF55347">
    <property type="entry name" value="Glyceraldehyde-3-phosphate dehydrogenase-like, C-terminal domain"/>
    <property type="match status" value="1"/>
</dbReference>
<evidence type="ECO:0000256" key="2">
    <source>
        <dbReference type="ARBA" id="ARBA00023027"/>
    </source>
</evidence>
<evidence type="ECO:0000256" key="1">
    <source>
        <dbReference type="ARBA" id="ARBA00023002"/>
    </source>
</evidence>
<name>A0ABT9BNW1_9MICO</name>
<sequence>MTAPRAVVLSAGAWSQSTHIPALREAGAEVVAVTSLSLERAAAIADQFGIPSAFDDPRLALDAEPDIAVIAGPPVSHLDQALAAIERGIAVLVEKPMALTGEEAQRIAVAGESAGVPVLVGFTWSSAELFARARDLIRSGALGRVEHASWSIHANTRQLLLGSPVAAWDPDARSESSTYTDRSRSGGGVGAVTMCHLLSVAHWVLGSSVASVACETYDGAAGLDLHMSALASWASGASGVLVATSTQVHGAPTRWFAEIRGSAGDLSIDTLTGEFSFVPAEGAGGSSVDPEAGRPDVRSPTRALVASWSGERVPSAMSARLGVAVTRTTDALYASARSGGAPTRVATG</sequence>
<dbReference type="PANTHER" id="PTHR43818">
    <property type="entry name" value="BCDNA.GH03377"/>
    <property type="match status" value="1"/>
</dbReference>
<gene>
    <name evidence="5" type="ORF">Q5716_10765</name>
</gene>
<dbReference type="Gene3D" id="3.30.360.10">
    <property type="entry name" value="Dihydrodipicolinate Reductase, domain 2"/>
    <property type="match status" value="1"/>
</dbReference>
<keyword evidence="1" id="KW-0560">Oxidoreductase</keyword>
<feature type="domain" description="GFO/IDH/MocA-like oxidoreductase" evidence="4">
    <location>
        <begin position="130"/>
        <end position="266"/>
    </location>
</feature>
<dbReference type="SUPFAM" id="SSF51735">
    <property type="entry name" value="NAD(P)-binding Rossmann-fold domains"/>
    <property type="match status" value="1"/>
</dbReference>
<protein>
    <submittedName>
        <fullName evidence="5">Gfo/Idh/MocA family oxidoreductase</fullName>
    </submittedName>
</protein>
<dbReference type="Gene3D" id="3.40.50.720">
    <property type="entry name" value="NAD(P)-binding Rossmann-like Domain"/>
    <property type="match status" value="1"/>
</dbReference>
<evidence type="ECO:0000259" key="4">
    <source>
        <dbReference type="Pfam" id="PF22725"/>
    </source>
</evidence>
<keyword evidence="2" id="KW-0520">NAD</keyword>
<feature type="domain" description="Gfo/Idh/MocA-like oxidoreductase N-terminal" evidence="3">
    <location>
        <begin position="12"/>
        <end position="122"/>
    </location>
</feature>
<dbReference type="PANTHER" id="PTHR43818:SF11">
    <property type="entry name" value="BCDNA.GH03377"/>
    <property type="match status" value="1"/>
</dbReference>
<evidence type="ECO:0000313" key="6">
    <source>
        <dbReference type="Proteomes" id="UP001241072"/>
    </source>
</evidence>
<dbReference type="InterPro" id="IPR000683">
    <property type="entry name" value="Gfo/Idh/MocA-like_OxRdtase_N"/>
</dbReference>
<proteinExistence type="predicted"/>
<evidence type="ECO:0000259" key="3">
    <source>
        <dbReference type="Pfam" id="PF01408"/>
    </source>
</evidence>
<dbReference type="Pfam" id="PF01408">
    <property type="entry name" value="GFO_IDH_MocA"/>
    <property type="match status" value="1"/>
</dbReference>
<reference evidence="5 6" key="1">
    <citation type="submission" date="2023-07" db="EMBL/GenBank/DDBJ databases">
        <title>Protaetiibacter sp. nov WY-16 isolated from soil.</title>
        <authorList>
            <person name="Liu B."/>
            <person name="Wan Y."/>
        </authorList>
    </citation>
    <scope>NUCLEOTIDE SEQUENCE [LARGE SCALE GENOMIC DNA]</scope>
    <source>
        <strain evidence="5 6">WY-16</strain>
    </source>
</reference>
<dbReference type="InterPro" id="IPR036291">
    <property type="entry name" value="NAD(P)-bd_dom_sf"/>
</dbReference>
<accession>A0ABT9BNW1</accession>
<organism evidence="5 6">
    <name type="scientific">Antiquaquibacter soli</name>
    <dbReference type="NCBI Taxonomy" id="3064523"/>
    <lineage>
        <taxon>Bacteria</taxon>
        <taxon>Bacillati</taxon>
        <taxon>Actinomycetota</taxon>
        <taxon>Actinomycetes</taxon>
        <taxon>Micrococcales</taxon>
        <taxon>Microbacteriaceae</taxon>
        <taxon>Antiquaquibacter</taxon>
    </lineage>
</organism>
<dbReference type="RefSeq" id="WP_305003138.1">
    <property type="nucleotide sequence ID" value="NZ_JAUQUB010000002.1"/>
</dbReference>
<keyword evidence="6" id="KW-1185">Reference proteome</keyword>
<comment type="caution">
    <text evidence="5">The sequence shown here is derived from an EMBL/GenBank/DDBJ whole genome shotgun (WGS) entry which is preliminary data.</text>
</comment>
<dbReference type="Proteomes" id="UP001241072">
    <property type="component" value="Unassembled WGS sequence"/>
</dbReference>
<dbReference type="EMBL" id="JAUQUB010000002">
    <property type="protein sequence ID" value="MDO7882705.1"/>
    <property type="molecule type" value="Genomic_DNA"/>
</dbReference>